<sequence>MGLGPKISAEVQHASRLPSMRYWMVGFMCGAVLPAIYLRSYSPMRGATMGDGSVASSSAAGQQSTVRSSSRDQKTMSPWGVLSRSYNKVPEDEAGMIMFSSIL</sequence>
<dbReference type="AlphaFoldDB" id="A0A8J2T4G9"/>
<name>A0A8J2T4G9_ZYGB2</name>
<dbReference type="EMBL" id="HG316454">
    <property type="protein sequence ID" value="CDF87830.1"/>
    <property type="molecule type" value="Genomic_DNA"/>
</dbReference>
<evidence type="ECO:0000313" key="3">
    <source>
        <dbReference type="EMBL" id="CDF87830.1"/>
    </source>
</evidence>
<feature type="region of interest" description="Disordered" evidence="1">
    <location>
        <begin position="50"/>
        <end position="78"/>
    </location>
</feature>
<accession>A0A8J2T4G9</accession>
<evidence type="ECO:0000256" key="2">
    <source>
        <dbReference type="SAM" id="Phobius"/>
    </source>
</evidence>
<dbReference type="Proteomes" id="UP000019375">
    <property type="component" value="Unassembled WGS sequence"/>
</dbReference>
<organism evidence="3 4">
    <name type="scientific">Zygosaccharomyces bailii (strain CLIB 213 / ATCC 58445 / CBS 680 / BCRC 21525 / NBRC 1098 / NCYC 1416 / NRRL Y-2227)</name>
    <dbReference type="NCBI Taxonomy" id="1333698"/>
    <lineage>
        <taxon>Eukaryota</taxon>
        <taxon>Fungi</taxon>
        <taxon>Dikarya</taxon>
        <taxon>Ascomycota</taxon>
        <taxon>Saccharomycotina</taxon>
        <taxon>Saccharomycetes</taxon>
        <taxon>Saccharomycetales</taxon>
        <taxon>Saccharomycetaceae</taxon>
        <taxon>Zygosaccharomyces</taxon>
    </lineage>
</organism>
<evidence type="ECO:0000313" key="4">
    <source>
        <dbReference type="Proteomes" id="UP000019375"/>
    </source>
</evidence>
<proteinExistence type="predicted"/>
<keyword evidence="2" id="KW-1133">Transmembrane helix</keyword>
<reference evidence="4" key="1">
    <citation type="journal article" date="2013" name="Genome Announc.">
        <title>Genome sequence of the food spoilage yeast Zygosaccharomyces bailii CLIB 213(T).</title>
        <authorList>
            <person name="Galeote V."/>
            <person name="Bigey F."/>
            <person name="Devillers H."/>
            <person name="Neuveglise C."/>
            <person name="Dequin S."/>
        </authorList>
    </citation>
    <scope>NUCLEOTIDE SEQUENCE [LARGE SCALE GENOMIC DNA]</scope>
    <source>
        <strain evidence="4">CLIB 213 / ATCC 58445 / CBS 680 / CCRC 21525 / NBRC 1098 / NCYC 1416 / NRRL Y-2227</strain>
    </source>
</reference>
<feature type="compositionally biased region" description="Low complexity" evidence="1">
    <location>
        <begin position="52"/>
        <end position="64"/>
    </location>
</feature>
<feature type="transmembrane region" description="Helical" evidence="2">
    <location>
        <begin position="20"/>
        <end position="38"/>
    </location>
</feature>
<protein>
    <submittedName>
        <fullName evidence="3">BN860_15434g1_1</fullName>
    </submittedName>
</protein>
<gene>
    <name evidence="3" type="ORF">BN860_15434g</name>
</gene>
<keyword evidence="2" id="KW-0812">Transmembrane</keyword>
<keyword evidence="2" id="KW-0472">Membrane</keyword>
<keyword evidence="4" id="KW-1185">Reference proteome</keyword>
<dbReference type="OrthoDB" id="4061674at2759"/>
<evidence type="ECO:0000256" key="1">
    <source>
        <dbReference type="SAM" id="MobiDB-lite"/>
    </source>
</evidence>